<organism evidence="1">
    <name type="scientific">marine sediment metagenome</name>
    <dbReference type="NCBI Taxonomy" id="412755"/>
    <lineage>
        <taxon>unclassified sequences</taxon>
        <taxon>metagenomes</taxon>
        <taxon>ecological metagenomes</taxon>
    </lineage>
</organism>
<dbReference type="EMBL" id="BARW01023141">
    <property type="protein sequence ID" value="GAI92270.1"/>
    <property type="molecule type" value="Genomic_DNA"/>
</dbReference>
<gene>
    <name evidence="1" type="ORF">S12H4_38448</name>
</gene>
<comment type="caution">
    <text evidence="1">The sequence shown here is derived from an EMBL/GenBank/DDBJ whole genome shotgun (WGS) entry which is preliminary data.</text>
</comment>
<protein>
    <submittedName>
        <fullName evidence="1">Uncharacterized protein</fullName>
    </submittedName>
</protein>
<sequence>GFIQDMMKLDIKVKVIISVPEEKEADSGDVE</sequence>
<accession>X1TXF9</accession>
<reference evidence="1" key="1">
    <citation type="journal article" date="2014" name="Front. Microbiol.">
        <title>High frequency of phylogenetically diverse reductive dehalogenase-homologous genes in deep subseafloor sedimentary metagenomes.</title>
        <authorList>
            <person name="Kawai M."/>
            <person name="Futagami T."/>
            <person name="Toyoda A."/>
            <person name="Takaki Y."/>
            <person name="Nishi S."/>
            <person name="Hori S."/>
            <person name="Arai W."/>
            <person name="Tsubouchi T."/>
            <person name="Morono Y."/>
            <person name="Uchiyama I."/>
            <person name="Ito T."/>
            <person name="Fujiyama A."/>
            <person name="Inagaki F."/>
            <person name="Takami H."/>
        </authorList>
    </citation>
    <scope>NUCLEOTIDE SEQUENCE</scope>
    <source>
        <strain evidence="1">Expedition CK06-06</strain>
    </source>
</reference>
<name>X1TXF9_9ZZZZ</name>
<proteinExistence type="predicted"/>
<evidence type="ECO:0000313" key="1">
    <source>
        <dbReference type="EMBL" id="GAI92270.1"/>
    </source>
</evidence>
<feature type="non-terminal residue" evidence="1">
    <location>
        <position position="1"/>
    </location>
</feature>
<dbReference type="AlphaFoldDB" id="X1TXF9"/>